<dbReference type="RefSeq" id="WP_066055442.1">
    <property type="nucleotide sequence ID" value="NZ_JBHUNF010000001.1"/>
</dbReference>
<comment type="similarity">
    <text evidence="1">Belongs to the aldehyde dehydrogenase family.</text>
</comment>
<sequence>MADFTAVNPATGEELATYTNATNAEVEQAIEKAFNAFKTWTINTTVAERAELLARVAKLHEERAQELGEIAAKEMGKPIEQAIGEVEFSAAIFQYYADNAEEFLKDQPIEASTGGYAVIRRQALGPLLGIMPWNYPYYQVARFAAPNIALGNPILLKHAGSTPGCALAIAKIFEDAASPEGVYQNIFVGHDQIEPIIADDRIRGVSLTGSERAGSIVAEQAGRHLKRVVLELGGADPFFVLDVDNLDEAVEAGVAGRMENSGQACNASKRHIVLAKDYDAYVEKFTAAMQALKGGDPTQEGMDYGPMSSLKAAEGIEKQLQEAVAAGATLVGGERDGAFIKPGVLTNVTPDNPVFTQEIFGPIAMIFSVENVDEAIELANNSPFGLGAIVFTNNEETVDRIAAEHETGMVYVNEVGGELAELPFGGVKNSGSGRELGPIGIDEFVNKKLIRIKARPQA</sequence>
<dbReference type="SUPFAM" id="SSF53720">
    <property type="entry name" value="ALDH-like"/>
    <property type="match status" value="1"/>
</dbReference>
<dbReference type="InterPro" id="IPR047110">
    <property type="entry name" value="GABD/Sad-like"/>
</dbReference>
<evidence type="ECO:0000313" key="5">
    <source>
        <dbReference type="EMBL" id="MFD2673739.1"/>
    </source>
</evidence>
<dbReference type="InterPro" id="IPR016161">
    <property type="entry name" value="Ald_DH/histidinol_DH"/>
</dbReference>
<reference evidence="6" key="1">
    <citation type="journal article" date="2019" name="Int. J. Syst. Evol. Microbiol.">
        <title>The Global Catalogue of Microorganisms (GCM) 10K type strain sequencing project: providing services to taxonomists for standard genome sequencing and annotation.</title>
        <authorList>
            <consortium name="The Broad Institute Genomics Platform"/>
            <consortium name="The Broad Institute Genome Sequencing Center for Infectious Disease"/>
            <person name="Wu L."/>
            <person name="Ma J."/>
        </authorList>
    </citation>
    <scope>NUCLEOTIDE SEQUENCE [LARGE SCALE GENOMIC DNA]</scope>
    <source>
        <strain evidence="6">TISTR 1511</strain>
    </source>
</reference>
<dbReference type="Gene3D" id="3.40.605.10">
    <property type="entry name" value="Aldehyde Dehydrogenase, Chain A, domain 1"/>
    <property type="match status" value="1"/>
</dbReference>
<name>A0ABW5RH07_9MICO</name>
<dbReference type="InterPro" id="IPR016163">
    <property type="entry name" value="Ald_DH_C"/>
</dbReference>
<dbReference type="Gene3D" id="3.40.309.10">
    <property type="entry name" value="Aldehyde Dehydrogenase, Chain A, domain 2"/>
    <property type="match status" value="1"/>
</dbReference>
<proteinExistence type="inferred from homology"/>
<evidence type="ECO:0000259" key="4">
    <source>
        <dbReference type="Pfam" id="PF00171"/>
    </source>
</evidence>
<dbReference type="InterPro" id="IPR016162">
    <property type="entry name" value="Ald_DH_N"/>
</dbReference>
<dbReference type="Proteomes" id="UP001597453">
    <property type="component" value="Unassembled WGS sequence"/>
</dbReference>
<dbReference type="CDD" id="cd07100">
    <property type="entry name" value="ALDH_SSADH1_GabD1"/>
    <property type="match status" value="1"/>
</dbReference>
<comment type="caution">
    <text evidence="5">The sequence shown here is derived from an EMBL/GenBank/DDBJ whole genome shotgun (WGS) entry which is preliminary data.</text>
</comment>
<dbReference type="PANTHER" id="PTHR43217:SF2">
    <property type="entry name" value="SUCCINATE-SEMIALDEHYDE DEHYDROGENASE [NADP(+)]"/>
    <property type="match status" value="1"/>
</dbReference>
<gene>
    <name evidence="5" type="ORF">ACFSUQ_00240</name>
</gene>
<evidence type="ECO:0000256" key="1">
    <source>
        <dbReference type="ARBA" id="ARBA00009986"/>
    </source>
</evidence>
<evidence type="ECO:0000256" key="2">
    <source>
        <dbReference type="ARBA" id="ARBA00022857"/>
    </source>
</evidence>
<accession>A0ABW5RH07</accession>
<feature type="domain" description="Aldehyde dehydrogenase" evidence="4">
    <location>
        <begin position="4"/>
        <end position="449"/>
    </location>
</feature>
<evidence type="ECO:0000313" key="6">
    <source>
        <dbReference type="Proteomes" id="UP001597453"/>
    </source>
</evidence>
<keyword evidence="6" id="KW-1185">Reference proteome</keyword>
<evidence type="ECO:0000256" key="3">
    <source>
        <dbReference type="ARBA" id="ARBA00023002"/>
    </source>
</evidence>
<dbReference type="EMBL" id="JBHUNF010000001">
    <property type="protein sequence ID" value="MFD2673739.1"/>
    <property type="molecule type" value="Genomic_DNA"/>
</dbReference>
<dbReference type="InterPro" id="IPR015590">
    <property type="entry name" value="Aldehyde_DH_dom"/>
</dbReference>
<protein>
    <submittedName>
        <fullName evidence="5">NAD-dependent succinate-semialdehyde dehydrogenase</fullName>
    </submittedName>
</protein>
<organism evidence="5 6">
    <name type="scientific">Gulosibacter bifidus</name>
    <dbReference type="NCBI Taxonomy" id="272239"/>
    <lineage>
        <taxon>Bacteria</taxon>
        <taxon>Bacillati</taxon>
        <taxon>Actinomycetota</taxon>
        <taxon>Actinomycetes</taxon>
        <taxon>Micrococcales</taxon>
        <taxon>Microbacteriaceae</taxon>
        <taxon>Gulosibacter</taxon>
    </lineage>
</organism>
<dbReference type="PANTHER" id="PTHR43217">
    <property type="entry name" value="SUCCINATE SEMIALDEHYDE DEHYDROGENASE [NAD(P)+] SAD"/>
    <property type="match status" value="1"/>
</dbReference>
<dbReference type="Pfam" id="PF00171">
    <property type="entry name" value="Aldedh"/>
    <property type="match status" value="1"/>
</dbReference>
<dbReference type="InterPro" id="IPR044148">
    <property type="entry name" value="ALDH_GabD1-like"/>
</dbReference>
<keyword evidence="3" id="KW-0560">Oxidoreductase</keyword>
<keyword evidence="2" id="KW-0521">NADP</keyword>